<keyword evidence="7" id="KW-0449">Lipoprotein</keyword>
<protein>
    <recommendedName>
        <fullName evidence="9">FAS1 domain-containing protein</fullName>
    </recommendedName>
</protein>
<dbReference type="InterPro" id="IPR000782">
    <property type="entry name" value="FAS1_domain"/>
</dbReference>
<dbReference type="Proteomes" id="UP000823388">
    <property type="component" value="Chromosome 4N"/>
</dbReference>
<dbReference type="SMART" id="SM00554">
    <property type="entry name" value="FAS1"/>
    <property type="match status" value="1"/>
</dbReference>
<feature type="region of interest" description="Disordered" evidence="8">
    <location>
        <begin position="386"/>
        <end position="473"/>
    </location>
</feature>
<organism evidence="10 11">
    <name type="scientific">Panicum virgatum</name>
    <name type="common">Blackwell switchgrass</name>
    <dbReference type="NCBI Taxonomy" id="38727"/>
    <lineage>
        <taxon>Eukaryota</taxon>
        <taxon>Viridiplantae</taxon>
        <taxon>Streptophyta</taxon>
        <taxon>Embryophyta</taxon>
        <taxon>Tracheophyta</taxon>
        <taxon>Spermatophyta</taxon>
        <taxon>Magnoliopsida</taxon>
        <taxon>Liliopsida</taxon>
        <taxon>Poales</taxon>
        <taxon>Poaceae</taxon>
        <taxon>PACMAD clade</taxon>
        <taxon>Panicoideae</taxon>
        <taxon>Panicodae</taxon>
        <taxon>Paniceae</taxon>
        <taxon>Panicinae</taxon>
        <taxon>Panicum</taxon>
        <taxon>Panicum sect. Hiantes</taxon>
    </lineage>
</organism>
<dbReference type="AlphaFoldDB" id="A0A8T0T2S6"/>
<gene>
    <name evidence="10" type="ORF">PVAP13_4NG238526</name>
</gene>
<dbReference type="Pfam" id="PF02469">
    <property type="entry name" value="Fasciclin"/>
    <property type="match status" value="1"/>
</dbReference>
<feature type="compositionally biased region" description="Low complexity" evidence="8">
    <location>
        <begin position="389"/>
        <end position="400"/>
    </location>
</feature>
<evidence type="ECO:0000313" key="11">
    <source>
        <dbReference type="Proteomes" id="UP000823388"/>
    </source>
</evidence>
<accession>A0A8T0T2S6</accession>
<evidence type="ECO:0000313" key="10">
    <source>
        <dbReference type="EMBL" id="KAG2605982.1"/>
    </source>
</evidence>
<evidence type="ECO:0000256" key="6">
    <source>
        <dbReference type="ARBA" id="ARBA00023136"/>
    </source>
</evidence>
<feature type="compositionally biased region" description="Low complexity" evidence="8">
    <location>
        <begin position="415"/>
        <end position="431"/>
    </location>
</feature>
<proteinExistence type="inferred from homology"/>
<dbReference type="Gene3D" id="2.30.180.10">
    <property type="entry name" value="FAS1 domain"/>
    <property type="match status" value="2"/>
</dbReference>
<evidence type="ECO:0000256" key="8">
    <source>
        <dbReference type="SAM" id="MobiDB-lite"/>
    </source>
</evidence>
<sequence length="495" mass="51219">MRSHLDFFPICITGSRFCGFTYTGAKPFPFLSQTKYTPSFSPSTMRLAGVVAASAVLLLVLAASPSCHGASSHNITDILAAHPNLTEFNAALTSTGAAAEIDRRRLTSITVLAVDNAVMAQLKAQQLQPKDLEHVIYLHVLLDYFDAAKLASIQGGSAEETSLYQATGKAQASEGMVSVTVSRGGHAAFALSGPSKALAPAIYLKSIQEAPYDIAVLQVSAPIWSPAPVAGAAAAPRLADLLSKNGCGGFASLLAASDVAAATFERSAGGLTIFCPADKAVSAFLPRFKNLSTEDQIVLLLYHGVAAHYSAQSLKEINGDVNTLATDGSKGYKFNLTVHADGDTVKLSSSSPSAAKVTKTLVDKAPLAVYLIDAVLLPRELLNNGQGRTAPAPAPASSLAHPPPPPPAIAPASPPAHAHTTPPDLAPVVAPAIPPTPRRRPAPSPEDDTPAASPNADDNKPPADQKNNGARDTASWSLGTAVAAVVPVIVLLLLW</sequence>
<dbReference type="InterPro" id="IPR033254">
    <property type="entry name" value="Plant_FLA"/>
</dbReference>
<dbReference type="PROSITE" id="PS50213">
    <property type="entry name" value="FAS1"/>
    <property type="match status" value="1"/>
</dbReference>
<evidence type="ECO:0000256" key="3">
    <source>
        <dbReference type="ARBA" id="ARBA00022475"/>
    </source>
</evidence>
<dbReference type="SUPFAM" id="SSF82153">
    <property type="entry name" value="FAS1 domain"/>
    <property type="match status" value="2"/>
</dbReference>
<evidence type="ECO:0000256" key="7">
    <source>
        <dbReference type="ARBA" id="ARBA00023288"/>
    </source>
</evidence>
<keyword evidence="4" id="KW-0325">Glycoprotein</keyword>
<keyword evidence="5" id="KW-0732">Signal</keyword>
<dbReference type="InterPro" id="IPR036378">
    <property type="entry name" value="FAS1_dom_sf"/>
</dbReference>
<feature type="compositionally biased region" description="Pro residues" evidence="8">
    <location>
        <begin position="401"/>
        <end position="414"/>
    </location>
</feature>
<keyword evidence="11" id="KW-1185">Reference proteome</keyword>
<evidence type="ECO:0000256" key="4">
    <source>
        <dbReference type="ARBA" id="ARBA00022622"/>
    </source>
</evidence>
<comment type="subcellular location">
    <subcellularLocation>
        <location evidence="1">Cell membrane</location>
        <topology evidence="1">Lipid-anchor</topology>
        <topology evidence="1">GPI-anchor</topology>
    </subcellularLocation>
</comment>
<dbReference type="GO" id="GO:0005886">
    <property type="term" value="C:plasma membrane"/>
    <property type="evidence" value="ECO:0007669"/>
    <property type="project" value="UniProtKB-SubCell"/>
</dbReference>
<name>A0A8T0T2S6_PANVG</name>
<keyword evidence="4" id="KW-0336">GPI-anchor</keyword>
<dbReference type="GO" id="GO:0098552">
    <property type="term" value="C:side of membrane"/>
    <property type="evidence" value="ECO:0007669"/>
    <property type="project" value="UniProtKB-KW"/>
</dbReference>
<feature type="domain" description="FAS1" evidence="9">
    <location>
        <begin position="234"/>
        <end position="376"/>
    </location>
</feature>
<comment type="similarity">
    <text evidence="2">Belongs to the fasciclin-like AGP family.</text>
</comment>
<keyword evidence="3" id="KW-1003">Cell membrane</keyword>
<dbReference type="EMBL" id="CM029044">
    <property type="protein sequence ID" value="KAG2605982.1"/>
    <property type="molecule type" value="Genomic_DNA"/>
</dbReference>
<evidence type="ECO:0000259" key="9">
    <source>
        <dbReference type="PROSITE" id="PS50213"/>
    </source>
</evidence>
<comment type="caution">
    <text evidence="10">The sequence shown here is derived from an EMBL/GenBank/DDBJ whole genome shotgun (WGS) entry which is preliminary data.</text>
</comment>
<evidence type="ECO:0000256" key="2">
    <source>
        <dbReference type="ARBA" id="ARBA00007843"/>
    </source>
</evidence>
<evidence type="ECO:0000256" key="5">
    <source>
        <dbReference type="ARBA" id="ARBA00022729"/>
    </source>
</evidence>
<reference evidence="10" key="1">
    <citation type="submission" date="2020-05" db="EMBL/GenBank/DDBJ databases">
        <title>WGS assembly of Panicum virgatum.</title>
        <authorList>
            <person name="Lovell J.T."/>
            <person name="Jenkins J."/>
            <person name="Shu S."/>
            <person name="Juenger T.E."/>
            <person name="Schmutz J."/>
        </authorList>
    </citation>
    <scope>NUCLEOTIDE SEQUENCE</scope>
    <source>
        <strain evidence="10">AP13</strain>
    </source>
</reference>
<dbReference type="PANTHER" id="PTHR32382:SF52">
    <property type="entry name" value="FAS1 DOMAIN-CONTAINING PROTEIN"/>
    <property type="match status" value="1"/>
</dbReference>
<keyword evidence="6" id="KW-0472">Membrane</keyword>
<evidence type="ECO:0000256" key="1">
    <source>
        <dbReference type="ARBA" id="ARBA00004609"/>
    </source>
</evidence>
<dbReference type="PANTHER" id="PTHR32382">
    <property type="entry name" value="FASCICLIN-LIKE ARABINOGALACTAN PROTEIN"/>
    <property type="match status" value="1"/>
</dbReference>